<dbReference type="SUPFAM" id="SSF57997">
    <property type="entry name" value="Tropomyosin"/>
    <property type="match status" value="1"/>
</dbReference>
<dbReference type="Gene3D" id="1.20.5.340">
    <property type="match status" value="1"/>
</dbReference>
<organism evidence="3 4">
    <name type="scientific">Candidatus Thiomargarita nelsonii</name>
    <dbReference type="NCBI Taxonomy" id="1003181"/>
    <lineage>
        <taxon>Bacteria</taxon>
        <taxon>Pseudomonadati</taxon>
        <taxon>Pseudomonadota</taxon>
        <taxon>Gammaproteobacteria</taxon>
        <taxon>Thiotrichales</taxon>
        <taxon>Thiotrichaceae</taxon>
        <taxon>Thiomargarita</taxon>
    </lineage>
</organism>
<accession>A0A176RS65</accession>
<gene>
    <name evidence="3" type="ORF">THIOM_005774</name>
</gene>
<comment type="caution">
    <text evidence="3">The sequence shown here is derived from an EMBL/GenBank/DDBJ whole genome shotgun (WGS) entry which is preliminary data.</text>
</comment>
<feature type="coiled-coil region" evidence="1">
    <location>
        <begin position="48"/>
        <end position="159"/>
    </location>
</feature>
<dbReference type="InterPro" id="IPR011460">
    <property type="entry name" value="Lcl_C"/>
</dbReference>
<dbReference type="AlphaFoldDB" id="A0A176RS65"/>
<dbReference type="Proteomes" id="UP000076962">
    <property type="component" value="Unassembled WGS sequence"/>
</dbReference>
<evidence type="ECO:0000313" key="4">
    <source>
        <dbReference type="Proteomes" id="UP000076962"/>
    </source>
</evidence>
<evidence type="ECO:0000313" key="3">
    <source>
        <dbReference type="EMBL" id="OAD18622.1"/>
    </source>
</evidence>
<evidence type="ECO:0000259" key="2">
    <source>
        <dbReference type="Pfam" id="PF07603"/>
    </source>
</evidence>
<dbReference type="PANTHER" id="PTHR35812">
    <property type="entry name" value="LIPOPROTEIN"/>
    <property type="match status" value="1"/>
</dbReference>
<dbReference type="PANTHER" id="PTHR35812:SF1">
    <property type="entry name" value="LIPOPROTEIN"/>
    <property type="match status" value="1"/>
</dbReference>
<keyword evidence="4" id="KW-1185">Reference proteome</keyword>
<keyword evidence="1" id="KW-0175">Coiled coil</keyword>
<feature type="domain" description="Lcl C-terminal" evidence="2">
    <location>
        <begin position="162"/>
        <end position="293"/>
    </location>
</feature>
<proteinExistence type="predicted"/>
<reference evidence="3 4" key="1">
    <citation type="submission" date="2016-05" db="EMBL/GenBank/DDBJ databases">
        <title>Single-cell genome of chain-forming Candidatus Thiomargarita nelsonii and comparison to other large sulfur-oxidizing bacteria.</title>
        <authorList>
            <person name="Winkel M."/>
            <person name="Salman V."/>
            <person name="Woyke T."/>
            <person name="Schulz-Vogt H."/>
            <person name="Richter M."/>
            <person name="Flood B."/>
            <person name="Bailey J."/>
            <person name="Amann R."/>
            <person name="Mussmann M."/>
        </authorList>
    </citation>
    <scope>NUCLEOTIDE SEQUENCE [LARGE SCALE GENOMIC DNA]</scope>
    <source>
        <strain evidence="3 4">THI036</strain>
    </source>
</reference>
<name>A0A176RS65_9GAMM</name>
<sequence length="296" mass="33629">MPRMTALMLIVIGMILIPTLQAVEDEKVVKLLFCYDSPNSDYCLAEQILKLKRQIDDLKRQDGKLKQQDGKLKQQDGALESSIQAQQQTLSAQQETIQSLKDEIALLESKHGKLNEHVVALETTVKAQKKTLSAQRQTIKSLEDRVTTLENKLYRYIDNGDGTVTDNRTGLIWLKNANCFGRQTWKKAMRSVKNLATGQCGLSDGSRAGEWRLPTKDEWRAMTDKGYKKLALSNAAGTEQWKEGDAFSGVQSSRYWSSTTRANFRTYAWYVNFYDGYVNFNNKDNTNHVWAIRGGE</sequence>
<dbReference type="EMBL" id="LUTY01003161">
    <property type="protein sequence ID" value="OAD18622.1"/>
    <property type="molecule type" value="Genomic_DNA"/>
</dbReference>
<protein>
    <submittedName>
        <fullName evidence="3">Secreted protein containing DUF1566</fullName>
    </submittedName>
</protein>
<dbReference type="Pfam" id="PF07603">
    <property type="entry name" value="Lcl_C"/>
    <property type="match status" value="1"/>
</dbReference>
<evidence type="ECO:0000256" key="1">
    <source>
        <dbReference type="SAM" id="Coils"/>
    </source>
</evidence>